<evidence type="ECO:0000313" key="5">
    <source>
        <dbReference type="EMBL" id="AEB12237.1"/>
    </source>
</evidence>
<dbReference type="GO" id="GO:0046872">
    <property type="term" value="F:metal ion binding"/>
    <property type="evidence" value="ECO:0007669"/>
    <property type="project" value="UniProtKB-KW"/>
</dbReference>
<reference evidence="5 6" key="1">
    <citation type="journal article" date="2012" name="Stand. Genomic Sci.">
        <title>Complete genome sequence of the aerobic, heterotroph Marinithermus hydrothermalis type strain (T1(T)) from a deep-sea hydrothermal vent chimney.</title>
        <authorList>
            <person name="Copeland A."/>
            <person name="Gu W."/>
            <person name="Yasawong M."/>
            <person name="Lapidus A."/>
            <person name="Lucas S."/>
            <person name="Deshpande S."/>
            <person name="Pagani I."/>
            <person name="Tapia R."/>
            <person name="Cheng J.F."/>
            <person name="Goodwin L.A."/>
            <person name="Pitluck S."/>
            <person name="Liolios K."/>
            <person name="Ivanova N."/>
            <person name="Mavromatis K."/>
            <person name="Mikhailova N."/>
            <person name="Pati A."/>
            <person name="Chen A."/>
            <person name="Palaniappan K."/>
            <person name="Land M."/>
            <person name="Pan C."/>
            <person name="Brambilla E.M."/>
            <person name="Rohde M."/>
            <person name="Tindall B.J."/>
            <person name="Sikorski J."/>
            <person name="Goker M."/>
            <person name="Detter J.C."/>
            <person name="Bristow J."/>
            <person name="Eisen J.A."/>
            <person name="Markowitz V."/>
            <person name="Hugenholtz P."/>
            <person name="Kyrpides N.C."/>
            <person name="Klenk H.P."/>
            <person name="Woyke T."/>
        </authorList>
    </citation>
    <scope>NUCLEOTIDE SEQUENCE [LARGE SCALE GENOMIC DNA]</scope>
    <source>
        <strain evidence="6">DSM 14884 / JCM 11576 / T1</strain>
    </source>
</reference>
<dbReference type="SUPFAM" id="SSF49503">
    <property type="entry name" value="Cupredoxins"/>
    <property type="match status" value="1"/>
</dbReference>
<evidence type="ECO:0000313" key="6">
    <source>
        <dbReference type="Proteomes" id="UP000007030"/>
    </source>
</evidence>
<dbReference type="OrthoDB" id="9773456at2"/>
<keyword evidence="6" id="KW-1185">Reference proteome</keyword>
<dbReference type="KEGG" id="mhd:Marky_1502"/>
<accession>F2NPF6</accession>
<feature type="domain" description="EfeO-type cupredoxin-like" evidence="4">
    <location>
        <begin position="99"/>
        <end position="182"/>
    </location>
</feature>
<dbReference type="HOGENOM" id="CLU_1341936_0_0_0"/>
<dbReference type="eggNOG" id="COG1622">
    <property type="taxonomic scope" value="Bacteria"/>
</dbReference>
<dbReference type="GO" id="GO:0030313">
    <property type="term" value="C:cell envelope"/>
    <property type="evidence" value="ECO:0007669"/>
    <property type="project" value="UniProtKB-SubCell"/>
</dbReference>
<evidence type="ECO:0000256" key="3">
    <source>
        <dbReference type="ARBA" id="ARBA00023008"/>
    </source>
</evidence>
<evidence type="ECO:0000259" key="4">
    <source>
        <dbReference type="Pfam" id="PF13473"/>
    </source>
</evidence>
<dbReference type="Proteomes" id="UP000007030">
    <property type="component" value="Chromosome"/>
</dbReference>
<name>F2NPF6_MARHT</name>
<evidence type="ECO:0000256" key="1">
    <source>
        <dbReference type="ARBA" id="ARBA00004196"/>
    </source>
</evidence>
<dbReference type="Pfam" id="PF13473">
    <property type="entry name" value="Cupredoxin_1"/>
    <property type="match status" value="1"/>
</dbReference>
<proteinExistence type="predicted"/>
<sequence length="204" mass="22340">MRHLTTRPGVILALSFVIVLLIPLWAALGFFQSPAEAEEGEGHGGGMAMAREAAIKEFVAQAQAFLVSNTRPDGCVDPTYAQPVEDVVEADGHEATLAQHEEDHEENPVVYLRAMQFGYFPPKLCLKAGQAYTFKMMATDVTHGASIQLGDASYMVRLPPGVEVEQQVVFTKPGEYLIYCSYYCGVGHPFMKARIIVEPAEGEM</sequence>
<dbReference type="EMBL" id="CP002630">
    <property type="protein sequence ID" value="AEB12237.1"/>
    <property type="molecule type" value="Genomic_DNA"/>
</dbReference>
<dbReference type="AlphaFoldDB" id="F2NPF6"/>
<organism evidence="5 6">
    <name type="scientific">Marinithermus hydrothermalis (strain DSM 14884 / JCM 11576 / T1)</name>
    <dbReference type="NCBI Taxonomy" id="869210"/>
    <lineage>
        <taxon>Bacteria</taxon>
        <taxon>Thermotogati</taxon>
        <taxon>Deinococcota</taxon>
        <taxon>Deinococci</taxon>
        <taxon>Thermales</taxon>
        <taxon>Thermaceae</taxon>
        <taxon>Marinithermus</taxon>
    </lineage>
</organism>
<dbReference type="InterPro" id="IPR008972">
    <property type="entry name" value="Cupredoxin"/>
</dbReference>
<protein>
    <submittedName>
        <fullName evidence="5">Cytochrome c oxidase subunit II</fullName>
    </submittedName>
</protein>
<dbReference type="PANTHER" id="PTHR42838:SF2">
    <property type="entry name" value="NITROUS-OXIDE REDUCTASE"/>
    <property type="match status" value="1"/>
</dbReference>
<gene>
    <name evidence="5" type="ordered locus">Marky_1502</name>
</gene>
<dbReference type="InterPro" id="IPR028096">
    <property type="entry name" value="EfeO_Cupredoxin"/>
</dbReference>
<comment type="subcellular location">
    <subcellularLocation>
        <location evidence="1">Cell envelope</location>
    </subcellularLocation>
</comment>
<dbReference type="InterPro" id="IPR051403">
    <property type="entry name" value="NosZ/Cyto_c_oxidase_sub2"/>
</dbReference>
<dbReference type="Gene3D" id="2.60.40.420">
    <property type="entry name" value="Cupredoxins - blue copper proteins"/>
    <property type="match status" value="1"/>
</dbReference>
<keyword evidence="2" id="KW-0479">Metal-binding</keyword>
<dbReference type="STRING" id="869210.Marky_1502"/>
<dbReference type="PANTHER" id="PTHR42838">
    <property type="entry name" value="CYTOCHROME C OXIDASE SUBUNIT II"/>
    <property type="match status" value="1"/>
</dbReference>
<keyword evidence="3" id="KW-0186">Copper</keyword>
<dbReference type="RefSeq" id="WP_013704284.1">
    <property type="nucleotide sequence ID" value="NC_015387.1"/>
</dbReference>
<evidence type="ECO:0000256" key="2">
    <source>
        <dbReference type="ARBA" id="ARBA00022723"/>
    </source>
</evidence>